<accession>A0A9W6P5B2</accession>
<evidence type="ECO:0000313" key="3">
    <source>
        <dbReference type="EMBL" id="GLU47288.1"/>
    </source>
</evidence>
<dbReference type="GO" id="GO:0004674">
    <property type="term" value="F:protein serine/threonine kinase activity"/>
    <property type="evidence" value="ECO:0007669"/>
    <property type="project" value="UniProtKB-KW"/>
</dbReference>
<keyword evidence="1" id="KW-0723">Serine/threonine-protein kinase</keyword>
<dbReference type="PANTHER" id="PTHR35526:SF3">
    <property type="entry name" value="ANTI-SIGMA-F FACTOR RSBW"/>
    <property type="match status" value="1"/>
</dbReference>
<dbReference type="Gene3D" id="3.30.565.10">
    <property type="entry name" value="Histidine kinase-like ATPase, C-terminal domain"/>
    <property type="match status" value="1"/>
</dbReference>
<keyword evidence="4" id="KW-1185">Reference proteome</keyword>
<keyword evidence="1" id="KW-0808">Transferase</keyword>
<dbReference type="InterPro" id="IPR050267">
    <property type="entry name" value="Anti-sigma-factor_SerPK"/>
</dbReference>
<dbReference type="AlphaFoldDB" id="A0A9W6P5B2"/>
<evidence type="ECO:0000313" key="4">
    <source>
        <dbReference type="Proteomes" id="UP001165092"/>
    </source>
</evidence>
<protein>
    <recommendedName>
        <fullName evidence="2">Histidine kinase/HSP90-like ATPase domain-containing protein</fullName>
    </recommendedName>
</protein>
<name>A0A9W6P5B2_9ACTN</name>
<dbReference type="EMBL" id="BSQG01000002">
    <property type="protein sequence ID" value="GLU47288.1"/>
    <property type="molecule type" value="Genomic_DNA"/>
</dbReference>
<dbReference type="PANTHER" id="PTHR35526">
    <property type="entry name" value="ANTI-SIGMA-F FACTOR RSBW-RELATED"/>
    <property type="match status" value="1"/>
</dbReference>
<gene>
    <name evidence="3" type="ORF">Nans01_16390</name>
</gene>
<dbReference type="InterPro" id="IPR036890">
    <property type="entry name" value="HATPase_C_sf"/>
</dbReference>
<proteinExistence type="predicted"/>
<organism evidence="3 4">
    <name type="scientific">Nocardiopsis ansamitocini</name>
    <dbReference type="NCBI Taxonomy" id="1670832"/>
    <lineage>
        <taxon>Bacteria</taxon>
        <taxon>Bacillati</taxon>
        <taxon>Actinomycetota</taxon>
        <taxon>Actinomycetes</taxon>
        <taxon>Streptosporangiales</taxon>
        <taxon>Nocardiopsidaceae</taxon>
        <taxon>Nocardiopsis</taxon>
    </lineage>
</organism>
<dbReference type="CDD" id="cd16936">
    <property type="entry name" value="HATPase_RsbW-like"/>
    <property type="match status" value="1"/>
</dbReference>
<feature type="domain" description="Histidine kinase/HSP90-like ATPase" evidence="2">
    <location>
        <begin position="15"/>
        <end position="127"/>
    </location>
</feature>
<comment type="caution">
    <text evidence="3">The sequence shown here is derived from an EMBL/GenBank/DDBJ whole genome shotgun (WGS) entry which is preliminary data.</text>
</comment>
<dbReference type="Proteomes" id="UP001165092">
    <property type="component" value="Unassembled WGS sequence"/>
</dbReference>
<dbReference type="Pfam" id="PF13581">
    <property type="entry name" value="HATPase_c_2"/>
    <property type="match status" value="1"/>
</dbReference>
<evidence type="ECO:0000256" key="1">
    <source>
        <dbReference type="ARBA" id="ARBA00022527"/>
    </source>
</evidence>
<dbReference type="InterPro" id="IPR003594">
    <property type="entry name" value="HATPase_dom"/>
</dbReference>
<reference evidence="3" key="1">
    <citation type="submission" date="2023-02" db="EMBL/GenBank/DDBJ databases">
        <title>Nocardiopsis ansamitocini NBRC 112285.</title>
        <authorList>
            <person name="Ichikawa N."/>
            <person name="Sato H."/>
            <person name="Tonouchi N."/>
        </authorList>
    </citation>
    <scope>NUCLEOTIDE SEQUENCE</scope>
    <source>
        <strain evidence="3">NBRC 112285</strain>
    </source>
</reference>
<sequence length="149" mass="16316">MDENFSIALPRAAYTVPVMRDFMGGALETKGVCEECLSDILVATTEACANVIDHGDPAPHYEVVARVRDGFCSLKIVHAGPKFDPASVPLPDPDSESGRGILMMRELMDQVSFGSDATKRTTVWMAKRLCATRVSQLSLWQQPLATQQM</sequence>
<evidence type="ECO:0000259" key="2">
    <source>
        <dbReference type="Pfam" id="PF13581"/>
    </source>
</evidence>
<keyword evidence="1" id="KW-0418">Kinase</keyword>
<dbReference type="SUPFAM" id="SSF55874">
    <property type="entry name" value="ATPase domain of HSP90 chaperone/DNA topoisomerase II/histidine kinase"/>
    <property type="match status" value="1"/>
</dbReference>